<dbReference type="EMBL" id="JAMFTS010000005">
    <property type="protein sequence ID" value="KAJ4745650.1"/>
    <property type="molecule type" value="Genomic_DNA"/>
</dbReference>
<sequence>MSEVPSCRILSRLNLDYSLSVRGGYVVFAITNPCDRYQHWLKDDRHGAVIKDSEGQPAFALVNKATHQAIGHGPNSTPLPLRRYNVDSCDKSVLWTMSKDDYDGFRNIRRMDDISILFAANNGRVHDGHLIDLYYTKSVELSTFQWKILEVLPSINPISLFQPSQQTVKIHCRGKVGYNLTIAEDGITVMLVPSNSKDKHQHWIKETAYGIPVKDEQKNVSFAIVNKATGKAIKHGYGSGYLVQVTPFNRNYMDASLLWTESNYADDHGFQEIRVASNISMTLHLFDASVVDCPLVGLKNVGSGNDKKWKIEDFERYWKIEDFE</sequence>
<dbReference type="EMBL" id="JAMFTS010000002">
    <property type="protein sequence ID" value="KAJ4801254.1"/>
    <property type="molecule type" value="Genomic_DNA"/>
</dbReference>
<dbReference type="PANTHER" id="PTHR31257">
    <property type="entry name" value="RICIN B-LIKE LECTIN EULS3"/>
    <property type="match status" value="1"/>
</dbReference>
<dbReference type="AlphaFoldDB" id="A0AAV8G852"/>
<gene>
    <name evidence="2" type="ORF">LUZ62_052500</name>
    <name evidence="1" type="ORF">LUZ62_080055</name>
</gene>
<name>A0AAV8G852_9POAL</name>
<dbReference type="PANTHER" id="PTHR31257:SF21">
    <property type="entry name" value="OS07G0683600 PROTEIN"/>
    <property type="match status" value="1"/>
</dbReference>
<evidence type="ECO:0000313" key="3">
    <source>
        <dbReference type="Proteomes" id="UP001140206"/>
    </source>
</evidence>
<comment type="caution">
    <text evidence="2">The sequence shown here is derived from an EMBL/GenBank/DDBJ whole genome shotgun (WGS) entry which is preliminary data.</text>
</comment>
<evidence type="ECO:0000313" key="1">
    <source>
        <dbReference type="EMBL" id="KAJ4745650.1"/>
    </source>
</evidence>
<dbReference type="Proteomes" id="UP001140206">
    <property type="component" value="Chromosome 2"/>
</dbReference>
<evidence type="ECO:0000313" key="2">
    <source>
        <dbReference type="EMBL" id="KAJ4801254.1"/>
    </source>
</evidence>
<dbReference type="Proteomes" id="UP001140206">
    <property type="component" value="Chromosome 5"/>
</dbReference>
<keyword evidence="3" id="KW-1185">Reference proteome</keyword>
<reference evidence="2" key="1">
    <citation type="submission" date="2022-08" db="EMBL/GenBank/DDBJ databases">
        <authorList>
            <person name="Marques A."/>
        </authorList>
    </citation>
    <scope>NUCLEOTIDE SEQUENCE</scope>
    <source>
        <strain evidence="2">RhyPub2mFocal</strain>
        <tissue evidence="2">Leaves</tissue>
    </source>
</reference>
<dbReference type="InterPro" id="IPR040249">
    <property type="entry name" value="Ricin_B-like_lectin_EULS3-like"/>
</dbReference>
<protein>
    <submittedName>
        <fullName evidence="2">Ricin B-like lectin R40C1</fullName>
    </submittedName>
</protein>
<dbReference type="SUPFAM" id="SSF50370">
    <property type="entry name" value="Ricin B-like lectins"/>
    <property type="match status" value="2"/>
</dbReference>
<accession>A0AAV8G852</accession>
<dbReference type="InterPro" id="IPR035992">
    <property type="entry name" value="Ricin_B-like_lectins"/>
</dbReference>
<proteinExistence type="predicted"/>
<organism evidence="2 3">
    <name type="scientific">Rhynchospora pubera</name>
    <dbReference type="NCBI Taxonomy" id="906938"/>
    <lineage>
        <taxon>Eukaryota</taxon>
        <taxon>Viridiplantae</taxon>
        <taxon>Streptophyta</taxon>
        <taxon>Embryophyta</taxon>
        <taxon>Tracheophyta</taxon>
        <taxon>Spermatophyta</taxon>
        <taxon>Magnoliopsida</taxon>
        <taxon>Liliopsida</taxon>
        <taxon>Poales</taxon>
        <taxon>Cyperaceae</taxon>
        <taxon>Cyperoideae</taxon>
        <taxon>Rhynchosporeae</taxon>
        <taxon>Rhynchospora</taxon>
    </lineage>
</organism>